<accession>A0A2M7G326</accession>
<evidence type="ECO:0000313" key="2">
    <source>
        <dbReference type="Proteomes" id="UP000231019"/>
    </source>
</evidence>
<proteinExistence type="predicted"/>
<comment type="caution">
    <text evidence="1">The sequence shown here is derived from an EMBL/GenBank/DDBJ whole genome shotgun (WGS) entry which is preliminary data.</text>
</comment>
<dbReference type="AlphaFoldDB" id="A0A2M7G326"/>
<dbReference type="Proteomes" id="UP000231019">
    <property type="component" value="Unassembled WGS sequence"/>
</dbReference>
<evidence type="ECO:0000313" key="1">
    <source>
        <dbReference type="EMBL" id="PIW15818.1"/>
    </source>
</evidence>
<name>A0A2M7G326_9BACT</name>
<dbReference type="EMBL" id="PFFQ01000044">
    <property type="protein sequence ID" value="PIW15818.1"/>
    <property type="molecule type" value="Genomic_DNA"/>
</dbReference>
<protein>
    <submittedName>
        <fullName evidence="1">Uncharacterized protein</fullName>
    </submittedName>
</protein>
<sequence>MSETLKTQLEQLLRQLLPLDAQTVIQFSEFVDPQTGRIETLLNFERRDLPALHFHLPKALHEIQEEDLVRVLVYRPGSSCAHAHQEPER</sequence>
<gene>
    <name evidence="1" type="ORF">COW36_15865</name>
</gene>
<organism evidence="1 2">
    <name type="scientific">bacterium (Candidatus Blackallbacteria) CG17_big_fil_post_rev_8_21_14_2_50_48_46</name>
    <dbReference type="NCBI Taxonomy" id="2014261"/>
    <lineage>
        <taxon>Bacteria</taxon>
        <taxon>Candidatus Blackallbacteria</taxon>
    </lineage>
</organism>
<reference evidence="1 2" key="1">
    <citation type="submission" date="2017-09" db="EMBL/GenBank/DDBJ databases">
        <title>Depth-based differentiation of microbial function through sediment-hosted aquifers and enrichment of novel symbionts in the deep terrestrial subsurface.</title>
        <authorList>
            <person name="Probst A.J."/>
            <person name="Ladd B."/>
            <person name="Jarett J.K."/>
            <person name="Geller-Mcgrath D.E."/>
            <person name="Sieber C.M."/>
            <person name="Emerson J.B."/>
            <person name="Anantharaman K."/>
            <person name="Thomas B.C."/>
            <person name="Malmstrom R."/>
            <person name="Stieglmeier M."/>
            <person name="Klingl A."/>
            <person name="Woyke T."/>
            <person name="Ryan C.M."/>
            <person name="Banfield J.F."/>
        </authorList>
    </citation>
    <scope>NUCLEOTIDE SEQUENCE [LARGE SCALE GENOMIC DNA]</scope>
    <source>
        <strain evidence="1">CG17_big_fil_post_rev_8_21_14_2_50_48_46</strain>
    </source>
</reference>